<gene>
    <name evidence="2" type="ORF">BSL78_18931</name>
</gene>
<dbReference type="GO" id="GO:0003964">
    <property type="term" value="F:RNA-directed DNA polymerase activity"/>
    <property type="evidence" value="ECO:0007669"/>
    <property type="project" value="UniProtKB-KW"/>
</dbReference>
<dbReference type="STRING" id="307972.A0A2G8K883"/>
<keyword evidence="3" id="KW-1185">Reference proteome</keyword>
<keyword evidence="2" id="KW-0695">RNA-directed DNA polymerase</keyword>
<dbReference type="PROSITE" id="PS50878">
    <property type="entry name" value="RT_POL"/>
    <property type="match status" value="1"/>
</dbReference>
<dbReference type="AlphaFoldDB" id="A0A2G8K883"/>
<evidence type="ECO:0000313" key="2">
    <source>
        <dbReference type="EMBL" id="PIK44216.1"/>
    </source>
</evidence>
<dbReference type="EMBL" id="MRZV01000790">
    <property type="protein sequence ID" value="PIK44216.1"/>
    <property type="molecule type" value="Genomic_DNA"/>
</dbReference>
<protein>
    <submittedName>
        <fullName evidence="2">Putative RNA-directed DNA polymerase from mobile element jockey-like</fullName>
    </submittedName>
</protein>
<dbReference type="InterPro" id="IPR000477">
    <property type="entry name" value="RT_dom"/>
</dbReference>
<dbReference type="PANTHER" id="PTHR33332">
    <property type="entry name" value="REVERSE TRANSCRIPTASE DOMAIN-CONTAINING PROTEIN"/>
    <property type="match status" value="1"/>
</dbReference>
<dbReference type="Proteomes" id="UP000230750">
    <property type="component" value="Unassembled WGS sequence"/>
</dbReference>
<keyword evidence="2" id="KW-0548">Nucleotidyltransferase</keyword>
<proteinExistence type="predicted"/>
<reference evidence="2 3" key="1">
    <citation type="journal article" date="2017" name="PLoS Biol.">
        <title>The sea cucumber genome provides insights into morphological evolution and visceral regeneration.</title>
        <authorList>
            <person name="Zhang X."/>
            <person name="Sun L."/>
            <person name="Yuan J."/>
            <person name="Sun Y."/>
            <person name="Gao Y."/>
            <person name="Zhang L."/>
            <person name="Li S."/>
            <person name="Dai H."/>
            <person name="Hamel J.F."/>
            <person name="Liu C."/>
            <person name="Yu Y."/>
            <person name="Liu S."/>
            <person name="Lin W."/>
            <person name="Guo K."/>
            <person name="Jin S."/>
            <person name="Xu P."/>
            <person name="Storey K.B."/>
            <person name="Huan P."/>
            <person name="Zhang T."/>
            <person name="Zhou Y."/>
            <person name="Zhang J."/>
            <person name="Lin C."/>
            <person name="Li X."/>
            <person name="Xing L."/>
            <person name="Huo D."/>
            <person name="Sun M."/>
            <person name="Wang L."/>
            <person name="Mercier A."/>
            <person name="Li F."/>
            <person name="Yang H."/>
            <person name="Xiang J."/>
        </authorList>
    </citation>
    <scope>NUCLEOTIDE SEQUENCE [LARGE SCALE GENOMIC DNA]</scope>
    <source>
        <strain evidence="2">Shaxun</strain>
        <tissue evidence="2">Muscle</tissue>
    </source>
</reference>
<evidence type="ECO:0000313" key="3">
    <source>
        <dbReference type="Proteomes" id="UP000230750"/>
    </source>
</evidence>
<evidence type="ECO:0000259" key="1">
    <source>
        <dbReference type="PROSITE" id="PS50878"/>
    </source>
</evidence>
<sequence length="173" mass="19116">MVCHFSSQSLIRESQHGFVKKGLVSLNILEFMEDVTSSLNRQKSVDVVLLDFQKVFDKAPHQRRLLRLKSMGVNGNLLSWVGNWLGNTEQRVVIKGCASSWQDVTSGVPQGSVLGPLLFVAYINDIDADILCTAKKFADDTKLYSEVSSKSDSEKSQTDLDNIFVVSGVANAF</sequence>
<dbReference type="Pfam" id="PF00078">
    <property type="entry name" value="RVT_1"/>
    <property type="match status" value="1"/>
</dbReference>
<feature type="domain" description="Reverse transcriptase" evidence="1">
    <location>
        <begin position="1"/>
        <end position="173"/>
    </location>
</feature>
<organism evidence="2 3">
    <name type="scientific">Stichopus japonicus</name>
    <name type="common">Sea cucumber</name>
    <dbReference type="NCBI Taxonomy" id="307972"/>
    <lineage>
        <taxon>Eukaryota</taxon>
        <taxon>Metazoa</taxon>
        <taxon>Echinodermata</taxon>
        <taxon>Eleutherozoa</taxon>
        <taxon>Echinozoa</taxon>
        <taxon>Holothuroidea</taxon>
        <taxon>Aspidochirotacea</taxon>
        <taxon>Aspidochirotida</taxon>
        <taxon>Stichopodidae</taxon>
        <taxon>Apostichopus</taxon>
    </lineage>
</organism>
<dbReference type="OrthoDB" id="8197232at2759"/>
<comment type="caution">
    <text evidence="2">The sequence shown here is derived from an EMBL/GenBank/DDBJ whole genome shotgun (WGS) entry which is preliminary data.</text>
</comment>
<accession>A0A2G8K883</accession>
<name>A0A2G8K883_STIJA</name>
<keyword evidence="2" id="KW-0808">Transferase</keyword>